<evidence type="ECO:0000256" key="1">
    <source>
        <dbReference type="SAM" id="Phobius"/>
    </source>
</evidence>
<dbReference type="Proteomes" id="UP001597417">
    <property type="component" value="Unassembled WGS sequence"/>
</dbReference>
<proteinExistence type="predicted"/>
<reference evidence="3" key="1">
    <citation type="journal article" date="2019" name="Int. J. Syst. Evol. Microbiol.">
        <title>The Global Catalogue of Microorganisms (GCM) 10K type strain sequencing project: providing services to taxonomists for standard genome sequencing and annotation.</title>
        <authorList>
            <consortium name="The Broad Institute Genomics Platform"/>
            <consortium name="The Broad Institute Genome Sequencing Center for Infectious Disease"/>
            <person name="Wu L."/>
            <person name="Ma J."/>
        </authorList>
    </citation>
    <scope>NUCLEOTIDE SEQUENCE [LARGE SCALE GENOMIC DNA]</scope>
    <source>
        <strain evidence="3">CGMCC 4.7645</strain>
    </source>
</reference>
<keyword evidence="1" id="KW-0812">Transmembrane</keyword>
<gene>
    <name evidence="2" type="ORF">ACFSXZ_06205</name>
</gene>
<keyword evidence="1" id="KW-1133">Transmembrane helix</keyword>
<keyword evidence="1" id="KW-0472">Membrane</keyword>
<feature type="transmembrane region" description="Helical" evidence="1">
    <location>
        <begin position="12"/>
        <end position="37"/>
    </location>
</feature>
<accession>A0ABW5FPG3</accession>
<evidence type="ECO:0000313" key="3">
    <source>
        <dbReference type="Proteomes" id="UP001597417"/>
    </source>
</evidence>
<dbReference type="EMBL" id="JBHUKR010000004">
    <property type="protein sequence ID" value="MFD2415916.1"/>
    <property type="molecule type" value="Genomic_DNA"/>
</dbReference>
<protein>
    <submittedName>
        <fullName evidence="2">Uncharacterized protein</fullName>
    </submittedName>
</protein>
<sequence length="99" mass="10690">MTSYDLYSGRRTAANFVNLAGSALALVLSAHIVFVLANARPDNPVARWAASWSDVIGLWFTHLFSTSSQAFTTILNYGSAAVFWLVVTGVVARVLRNVG</sequence>
<organism evidence="2 3">
    <name type="scientific">Amycolatopsis pigmentata</name>
    <dbReference type="NCBI Taxonomy" id="450801"/>
    <lineage>
        <taxon>Bacteria</taxon>
        <taxon>Bacillati</taxon>
        <taxon>Actinomycetota</taxon>
        <taxon>Actinomycetes</taxon>
        <taxon>Pseudonocardiales</taxon>
        <taxon>Pseudonocardiaceae</taxon>
        <taxon>Amycolatopsis</taxon>
    </lineage>
</organism>
<dbReference type="RefSeq" id="WP_378262151.1">
    <property type="nucleotide sequence ID" value="NZ_JBHUKR010000004.1"/>
</dbReference>
<comment type="caution">
    <text evidence="2">The sequence shown here is derived from an EMBL/GenBank/DDBJ whole genome shotgun (WGS) entry which is preliminary data.</text>
</comment>
<name>A0ABW5FPG3_9PSEU</name>
<feature type="transmembrane region" description="Helical" evidence="1">
    <location>
        <begin position="74"/>
        <end position="95"/>
    </location>
</feature>
<evidence type="ECO:0000313" key="2">
    <source>
        <dbReference type="EMBL" id="MFD2415916.1"/>
    </source>
</evidence>
<keyword evidence="3" id="KW-1185">Reference proteome</keyword>